<dbReference type="GO" id="GO:0006357">
    <property type="term" value="P:regulation of transcription by RNA polymerase II"/>
    <property type="evidence" value="ECO:0007669"/>
    <property type="project" value="InterPro"/>
</dbReference>
<keyword evidence="6 9" id="KW-0804">Transcription</keyword>
<evidence type="ECO:0000256" key="2">
    <source>
        <dbReference type="ARBA" id="ARBA00008782"/>
    </source>
</evidence>
<dbReference type="AlphaFoldDB" id="A0A5C3QX17"/>
<evidence type="ECO:0000256" key="1">
    <source>
        <dbReference type="ARBA" id="ARBA00004123"/>
    </source>
</evidence>
<dbReference type="Pfam" id="PF08689">
    <property type="entry name" value="Med5"/>
    <property type="match status" value="1"/>
</dbReference>
<evidence type="ECO:0000313" key="10">
    <source>
        <dbReference type="EMBL" id="TFL06535.1"/>
    </source>
</evidence>
<dbReference type="GO" id="GO:0003712">
    <property type="term" value="F:transcription coregulator activity"/>
    <property type="evidence" value="ECO:0007669"/>
    <property type="project" value="InterPro"/>
</dbReference>
<keyword evidence="5 9" id="KW-0010">Activator</keyword>
<dbReference type="PANTHER" id="PTHR35784">
    <property type="entry name" value="MEDIATOR OF RNA POLYMERASE II TRANSCRIPTION SUBUNIT 5"/>
    <property type="match status" value="1"/>
</dbReference>
<comment type="subunit">
    <text evidence="9">Component of the Mediator complex.</text>
</comment>
<name>A0A5C3QX17_9AGAR</name>
<sequence>MSLLDLTRNCFQGGIPAQKASQSLPLAHFSTNDIILVQWAALCKLYLSKNTDLETPELELGNSVLVLFSWYTSHPGLQRYLQHAVKTGLLPLPIYVDSVLQHLMHSAESQNLATIDCLCSIAVSAHYASGLSALASLVSPNAENASASTASKVLDALTLLKTSHNLAGSQVHSALESCSQLLVLLLSCVMDMSQIPSNQAMLLFAEASEVLQDYRLLSDVRQILEPFVLSLSILIGNDTKAAREAQAMHTMQLALGRTDLHGSTADSDLVTFSLTLQHLVFFESANACSPVRMDPVALFLAISRWTAWFPSAFYTQVLLSALSCLSQSTKSHASIWRVFILGRLPSIIVAFEQTLKSENTSDADWANALQVALMSIARRTELLRLCDQAVWSYTPASSGTQVPSSVFREFLQQLLQYNLIDQTVAVSMDPLVSNSPSVTVIAEAQDAGLDLRGYLEGQLQLDASSQESSSWLERVWLDPSSHHEFSQLLQSRFATFSTTFDTEGIGQLCKLMYTHDIPLLIVSIHSGLSHLIFHSLSVLAQFNWETAGDPQSAFSQLGDVILFVQATLSKFHITKTHFTHGDATHSTAFLKLASLGAPTGVHDEEHKTAFTSWLKALFDPSSEGIDDTLLRQVASTSSTQPAVLLAITPMIIENAIHLFKSKQMDLEALNNGISFFTGPLLNWTLVGVIRYLIREIQRKMVAMQVHLHVLYTLLSSTSCPIPVIRVCGAEIQGFFHHSGSLPSDTPVAVARRKEVSQKLSTALPSFQWDSPPDNSWREQPKSSIRAALTMARAGKAPILNIARCLAIAQPAELLGLLWAELLHATSVGELESCRRIVVMVMVFPTAGPPLLPIFLNRVLPGVLSSAAHKAAEQAVTIELAVSLVSSALSCLLQFERAFRSLHGESRPILGESSVSLARRFASFLKSSRRSGNTVCASVAQRLEASKPFTANFPLFVSDMGSKD</sequence>
<keyword evidence="4 9" id="KW-0805">Transcription regulation</keyword>
<evidence type="ECO:0000256" key="7">
    <source>
        <dbReference type="ARBA" id="ARBA00023242"/>
    </source>
</evidence>
<dbReference type="PANTHER" id="PTHR35784:SF1">
    <property type="entry name" value="MEDIATOR OF RNA POLYMERASE II TRANSCRIPTION SUBUNIT 5"/>
    <property type="match status" value="1"/>
</dbReference>
<dbReference type="STRING" id="1884261.A0A5C3QX17"/>
<dbReference type="Proteomes" id="UP000305067">
    <property type="component" value="Unassembled WGS sequence"/>
</dbReference>
<dbReference type="GO" id="GO:0016592">
    <property type="term" value="C:mediator complex"/>
    <property type="evidence" value="ECO:0007669"/>
    <property type="project" value="InterPro"/>
</dbReference>
<dbReference type="EMBL" id="ML178815">
    <property type="protein sequence ID" value="TFL06535.1"/>
    <property type="molecule type" value="Genomic_DNA"/>
</dbReference>
<evidence type="ECO:0000256" key="9">
    <source>
        <dbReference type="RuleBase" id="RU364142"/>
    </source>
</evidence>
<evidence type="ECO:0000313" key="11">
    <source>
        <dbReference type="Proteomes" id="UP000305067"/>
    </source>
</evidence>
<comment type="subcellular location">
    <subcellularLocation>
        <location evidence="1 9">Nucleus</location>
    </subcellularLocation>
</comment>
<protein>
    <recommendedName>
        <fullName evidence="3 9">Mediator of RNA polymerase II transcription subunit 5</fullName>
    </recommendedName>
    <alternativeName>
        <fullName evidence="8 9">Mediator complex subunit 5</fullName>
    </alternativeName>
</protein>
<evidence type="ECO:0000256" key="6">
    <source>
        <dbReference type="ARBA" id="ARBA00023163"/>
    </source>
</evidence>
<dbReference type="InterPro" id="IPR014801">
    <property type="entry name" value="Mediator_Med5_fun"/>
</dbReference>
<gene>
    <name evidence="9" type="primary">MED5</name>
    <name evidence="10" type="ORF">BDV98DRAFT_521968</name>
</gene>
<comment type="similarity">
    <text evidence="2 9">Belongs to the Mediator complex subunit 5 family.</text>
</comment>
<reference evidence="10 11" key="1">
    <citation type="journal article" date="2019" name="Nat. Ecol. Evol.">
        <title>Megaphylogeny resolves global patterns of mushroom evolution.</title>
        <authorList>
            <person name="Varga T."/>
            <person name="Krizsan K."/>
            <person name="Foldi C."/>
            <person name="Dima B."/>
            <person name="Sanchez-Garcia M."/>
            <person name="Sanchez-Ramirez S."/>
            <person name="Szollosi G.J."/>
            <person name="Szarkandi J.G."/>
            <person name="Papp V."/>
            <person name="Albert L."/>
            <person name="Andreopoulos W."/>
            <person name="Angelini C."/>
            <person name="Antonin V."/>
            <person name="Barry K.W."/>
            <person name="Bougher N.L."/>
            <person name="Buchanan P."/>
            <person name="Buyck B."/>
            <person name="Bense V."/>
            <person name="Catcheside P."/>
            <person name="Chovatia M."/>
            <person name="Cooper J."/>
            <person name="Damon W."/>
            <person name="Desjardin D."/>
            <person name="Finy P."/>
            <person name="Geml J."/>
            <person name="Haridas S."/>
            <person name="Hughes K."/>
            <person name="Justo A."/>
            <person name="Karasinski D."/>
            <person name="Kautmanova I."/>
            <person name="Kiss B."/>
            <person name="Kocsube S."/>
            <person name="Kotiranta H."/>
            <person name="LaButti K.M."/>
            <person name="Lechner B.E."/>
            <person name="Liimatainen K."/>
            <person name="Lipzen A."/>
            <person name="Lukacs Z."/>
            <person name="Mihaltcheva S."/>
            <person name="Morgado L.N."/>
            <person name="Niskanen T."/>
            <person name="Noordeloos M.E."/>
            <person name="Ohm R.A."/>
            <person name="Ortiz-Santana B."/>
            <person name="Ovrebo C."/>
            <person name="Racz N."/>
            <person name="Riley R."/>
            <person name="Savchenko A."/>
            <person name="Shiryaev A."/>
            <person name="Soop K."/>
            <person name="Spirin V."/>
            <person name="Szebenyi C."/>
            <person name="Tomsovsky M."/>
            <person name="Tulloss R.E."/>
            <person name="Uehling J."/>
            <person name="Grigoriev I.V."/>
            <person name="Vagvolgyi C."/>
            <person name="Papp T."/>
            <person name="Martin F.M."/>
            <person name="Miettinen O."/>
            <person name="Hibbett D.S."/>
            <person name="Nagy L.G."/>
        </authorList>
    </citation>
    <scope>NUCLEOTIDE SEQUENCE [LARGE SCALE GENOMIC DNA]</scope>
    <source>
        <strain evidence="10 11">CBS 309.79</strain>
    </source>
</reference>
<organism evidence="10 11">
    <name type="scientific">Pterulicium gracile</name>
    <dbReference type="NCBI Taxonomy" id="1884261"/>
    <lineage>
        <taxon>Eukaryota</taxon>
        <taxon>Fungi</taxon>
        <taxon>Dikarya</taxon>
        <taxon>Basidiomycota</taxon>
        <taxon>Agaricomycotina</taxon>
        <taxon>Agaricomycetes</taxon>
        <taxon>Agaricomycetidae</taxon>
        <taxon>Agaricales</taxon>
        <taxon>Pleurotineae</taxon>
        <taxon>Pterulaceae</taxon>
        <taxon>Pterulicium</taxon>
    </lineage>
</organism>
<evidence type="ECO:0000256" key="3">
    <source>
        <dbReference type="ARBA" id="ARBA00020628"/>
    </source>
</evidence>
<keyword evidence="11" id="KW-1185">Reference proteome</keyword>
<proteinExistence type="inferred from homology"/>
<dbReference type="OrthoDB" id="5549158at2759"/>
<evidence type="ECO:0000256" key="4">
    <source>
        <dbReference type="ARBA" id="ARBA00023015"/>
    </source>
</evidence>
<evidence type="ECO:0000256" key="5">
    <source>
        <dbReference type="ARBA" id="ARBA00023159"/>
    </source>
</evidence>
<keyword evidence="7 9" id="KW-0539">Nucleus</keyword>
<comment type="function">
    <text evidence="9">Component of the Mediator complex, a coactivator involved in the regulated transcription of nearly all RNA polymerase II-dependent genes. Mediator functions as a bridge to convey information from gene-specific regulatory proteins to the basal RNA polymerase II transcription machinery. Mediator is recruited to promoters by direct interactions with regulatory proteins and serves as a scaffold for the assembly of a functional preinitiation complex with RNA polymerase II and the general transcription factors.</text>
</comment>
<accession>A0A5C3QX17</accession>
<evidence type="ECO:0000256" key="8">
    <source>
        <dbReference type="ARBA" id="ARBA00031256"/>
    </source>
</evidence>